<feature type="transmembrane region" description="Helical" evidence="11">
    <location>
        <begin position="164"/>
        <end position="187"/>
    </location>
</feature>
<evidence type="ECO:0000256" key="10">
    <source>
        <dbReference type="ARBA" id="ARBA00023303"/>
    </source>
</evidence>
<dbReference type="GO" id="GO:0005886">
    <property type="term" value="C:plasma membrane"/>
    <property type="evidence" value="ECO:0007669"/>
    <property type="project" value="UniProtKB-SubCell"/>
</dbReference>
<evidence type="ECO:0000256" key="5">
    <source>
        <dbReference type="ARBA" id="ARBA00022692"/>
    </source>
</evidence>
<dbReference type="PANTHER" id="PTHR21522:SF43">
    <property type="entry name" value="OTOPETRIN-2"/>
    <property type="match status" value="1"/>
</dbReference>
<evidence type="ECO:0000256" key="4">
    <source>
        <dbReference type="ARBA" id="ARBA00022475"/>
    </source>
</evidence>
<keyword evidence="7 11" id="KW-1133">Transmembrane helix</keyword>
<keyword evidence="10" id="KW-0407">Ion channel</keyword>
<keyword evidence="9 11" id="KW-0472">Membrane</keyword>
<comment type="subcellular location">
    <subcellularLocation>
        <location evidence="1">Cell membrane</location>
        <topology evidence="1">Multi-pass membrane protein</topology>
    </subcellularLocation>
</comment>
<dbReference type="Proteomes" id="UP001177023">
    <property type="component" value="Unassembled WGS sequence"/>
</dbReference>
<evidence type="ECO:0000256" key="6">
    <source>
        <dbReference type="ARBA" id="ARBA00022781"/>
    </source>
</evidence>
<keyword evidence="4" id="KW-1003">Cell membrane</keyword>
<evidence type="ECO:0000256" key="11">
    <source>
        <dbReference type="SAM" id="Phobius"/>
    </source>
</evidence>
<feature type="transmembrane region" description="Helical" evidence="11">
    <location>
        <begin position="224"/>
        <end position="247"/>
    </location>
</feature>
<dbReference type="EMBL" id="CATQJA010002665">
    <property type="protein sequence ID" value="CAJ0583490.1"/>
    <property type="molecule type" value="Genomic_DNA"/>
</dbReference>
<evidence type="ECO:0000256" key="8">
    <source>
        <dbReference type="ARBA" id="ARBA00023065"/>
    </source>
</evidence>
<evidence type="ECO:0000313" key="13">
    <source>
        <dbReference type="Proteomes" id="UP001177023"/>
    </source>
</evidence>
<feature type="transmembrane region" description="Helical" evidence="11">
    <location>
        <begin position="44"/>
        <end position="67"/>
    </location>
</feature>
<feature type="transmembrane region" description="Helical" evidence="11">
    <location>
        <begin position="347"/>
        <end position="369"/>
    </location>
</feature>
<evidence type="ECO:0000313" key="12">
    <source>
        <dbReference type="EMBL" id="CAJ0583490.1"/>
    </source>
</evidence>
<proteinExistence type="inferred from homology"/>
<keyword evidence="8" id="KW-0406">Ion transport</keyword>
<feature type="transmembrane region" description="Helical" evidence="11">
    <location>
        <begin position="267"/>
        <end position="290"/>
    </location>
</feature>
<organism evidence="12 13">
    <name type="scientific">Mesorhabditis spiculigera</name>
    <dbReference type="NCBI Taxonomy" id="96644"/>
    <lineage>
        <taxon>Eukaryota</taxon>
        <taxon>Metazoa</taxon>
        <taxon>Ecdysozoa</taxon>
        <taxon>Nematoda</taxon>
        <taxon>Chromadorea</taxon>
        <taxon>Rhabditida</taxon>
        <taxon>Rhabditina</taxon>
        <taxon>Rhabditomorpha</taxon>
        <taxon>Rhabditoidea</taxon>
        <taxon>Rhabditidae</taxon>
        <taxon>Mesorhabditinae</taxon>
        <taxon>Mesorhabditis</taxon>
    </lineage>
</organism>
<keyword evidence="5 11" id="KW-0812">Transmembrane</keyword>
<dbReference type="GO" id="GO:0015252">
    <property type="term" value="F:proton channel activity"/>
    <property type="evidence" value="ECO:0007669"/>
    <property type="project" value="InterPro"/>
</dbReference>
<evidence type="ECO:0000256" key="2">
    <source>
        <dbReference type="ARBA" id="ARBA00006513"/>
    </source>
</evidence>
<dbReference type="PANTHER" id="PTHR21522">
    <property type="entry name" value="PROTON CHANNEL OTOP"/>
    <property type="match status" value="1"/>
</dbReference>
<feature type="transmembrane region" description="Helical" evidence="11">
    <location>
        <begin position="311"/>
        <end position="327"/>
    </location>
</feature>
<protein>
    <submittedName>
        <fullName evidence="12">Uncharacterized protein</fullName>
    </submittedName>
</protein>
<dbReference type="Pfam" id="PF03189">
    <property type="entry name" value="Otopetrin"/>
    <property type="match status" value="2"/>
</dbReference>
<evidence type="ECO:0000256" key="9">
    <source>
        <dbReference type="ARBA" id="ARBA00023136"/>
    </source>
</evidence>
<feature type="transmembrane region" description="Helical" evidence="11">
    <location>
        <begin position="138"/>
        <end position="158"/>
    </location>
</feature>
<gene>
    <name evidence="12" type="ORF">MSPICULIGERA_LOCUS21568</name>
</gene>
<evidence type="ECO:0000256" key="7">
    <source>
        <dbReference type="ARBA" id="ARBA00022989"/>
    </source>
</evidence>
<comment type="similarity">
    <text evidence="2">Belongs to the otopetrin family.</text>
</comment>
<dbReference type="AlphaFoldDB" id="A0AA36G8T9"/>
<feature type="non-terminal residue" evidence="12">
    <location>
        <position position="392"/>
    </location>
</feature>
<keyword evidence="3" id="KW-0813">Transport</keyword>
<keyword evidence="6" id="KW-0375">Hydrogen ion transport</keyword>
<evidence type="ECO:0000256" key="1">
    <source>
        <dbReference type="ARBA" id="ARBA00004651"/>
    </source>
</evidence>
<name>A0AA36G8T9_9BILA</name>
<accession>A0AA36G8T9</accession>
<feature type="transmembrane region" description="Helical" evidence="11">
    <location>
        <begin position="99"/>
        <end position="117"/>
    </location>
</feature>
<reference evidence="12" key="1">
    <citation type="submission" date="2023-06" db="EMBL/GenBank/DDBJ databases">
        <authorList>
            <person name="Delattre M."/>
        </authorList>
    </citation>
    <scope>NUCLEOTIDE SEQUENCE</scope>
    <source>
        <strain evidence="12">AF72</strain>
    </source>
</reference>
<dbReference type="InterPro" id="IPR004878">
    <property type="entry name" value="Otopetrin"/>
</dbReference>
<sequence length="392" mass="44567">MDTTASEINPERLQFVDTERNPPADDPKSTARYLAQKWVNNPKACSFFCSLLSLLYGLTLTVAAVFIEISPTWTNQLNTSELNWTLTKCSKKPDSTASLYLRFGLLAFGLLGLVLLSSEIIARLEEGGGENAIQITKFVLTIIFVFVQMHFIFAHSKIIVERSKAIYCFGLMHVTAVNVYSWIRYIFVEGVHSQKKHIPNISTDFIIDLDLKVEGYIGTGPTTILVTCLVEFFIICSALLLVMWMQIALDLWLTVNGSDPRHAPFKAFYFLLLYIFRLAANVAQAIFILLSSRLFKFERRDDRGIPGMHSVIFLMIANGALFVLSSYESLKTDLPIYESSEMYPYVIYAIGPMVVYFKFHSFVCLGAIFKRIYTTKWTLGHHHQRQEVLEAP</sequence>
<comment type="caution">
    <text evidence="12">The sequence shown here is derived from an EMBL/GenBank/DDBJ whole genome shotgun (WGS) entry which is preliminary data.</text>
</comment>
<keyword evidence="13" id="KW-1185">Reference proteome</keyword>
<evidence type="ECO:0000256" key="3">
    <source>
        <dbReference type="ARBA" id="ARBA00022448"/>
    </source>
</evidence>